<gene>
    <name evidence="1" type="ORF">F2Q65_15665</name>
</gene>
<sequence length="277" mass="30845">MAKQNNRRSLAHSAADRIITSTHVTVDAVNVFTEQVFHTRGGRIGSGMGSVIEALWGFHLNGILKKDQDVSFELGWIYGHEYNDFACILRGEEWNPETKKGELFRVEVKSMVASADESKAHFDRLQHEFAENELLAVFLWDWKSINDQPRNVYPAILDYFVGYALPIAQLRDALHLERGGSFIQKGNCPDGCAIHSCAHVGEPLNASGVRERRSGPESAKGAGVSYAANFGGMLRMLGSRGKTGKDILKKEYASDPTKARFLDFMARNFPRVARAIK</sequence>
<reference evidence="1 2" key="1">
    <citation type="submission" date="2019-09" db="EMBL/GenBank/DDBJ databases">
        <title>Whole-genome sequence of the purple sulfur bacterium Thiohalocapsa marina DSM 19078.</title>
        <authorList>
            <person name="Kyndt J.A."/>
            <person name="Meyer T.E."/>
        </authorList>
    </citation>
    <scope>NUCLEOTIDE SEQUENCE [LARGE SCALE GENOMIC DNA]</scope>
    <source>
        <strain evidence="1 2">DSM 19078</strain>
    </source>
</reference>
<protein>
    <submittedName>
        <fullName evidence="1">Uncharacterized protein</fullName>
    </submittedName>
</protein>
<comment type="caution">
    <text evidence="1">The sequence shown here is derived from an EMBL/GenBank/DDBJ whole genome shotgun (WGS) entry which is preliminary data.</text>
</comment>
<evidence type="ECO:0000313" key="2">
    <source>
        <dbReference type="Proteomes" id="UP000322981"/>
    </source>
</evidence>
<dbReference type="RefSeq" id="WP_150094350.1">
    <property type="nucleotide sequence ID" value="NZ_VWXX01000032.1"/>
</dbReference>
<dbReference type="EMBL" id="VWXX01000032">
    <property type="protein sequence ID" value="KAA6183497.1"/>
    <property type="molecule type" value="Genomic_DNA"/>
</dbReference>
<dbReference type="OrthoDB" id="7056711at2"/>
<accession>A0A5M8FFL0</accession>
<name>A0A5M8FFL0_9GAMM</name>
<organism evidence="1 2">
    <name type="scientific">Thiohalocapsa marina</name>
    <dbReference type="NCBI Taxonomy" id="424902"/>
    <lineage>
        <taxon>Bacteria</taxon>
        <taxon>Pseudomonadati</taxon>
        <taxon>Pseudomonadota</taxon>
        <taxon>Gammaproteobacteria</taxon>
        <taxon>Chromatiales</taxon>
        <taxon>Chromatiaceae</taxon>
        <taxon>Thiohalocapsa</taxon>
    </lineage>
</organism>
<dbReference type="Proteomes" id="UP000322981">
    <property type="component" value="Unassembled WGS sequence"/>
</dbReference>
<keyword evidence="2" id="KW-1185">Reference proteome</keyword>
<proteinExistence type="predicted"/>
<evidence type="ECO:0000313" key="1">
    <source>
        <dbReference type="EMBL" id="KAA6183497.1"/>
    </source>
</evidence>
<dbReference type="AlphaFoldDB" id="A0A5M8FFL0"/>